<gene>
    <name evidence="1" type="ORF">HON47_03140</name>
</gene>
<comment type="caution">
    <text evidence="1">The sequence shown here is derived from an EMBL/GenBank/DDBJ whole genome shotgun (WGS) entry which is preliminary data.</text>
</comment>
<evidence type="ECO:0000313" key="2">
    <source>
        <dbReference type="Proteomes" id="UP000722459"/>
    </source>
</evidence>
<dbReference type="AlphaFoldDB" id="A0A8T5GEZ2"/>
<dbReference type="EMBL" id="JABJNZ010000044">
    <property type="protein sequence ID" value="MBT4870541.1"/>
    <property type="molecule type" value="Genomic_DNA"/>
</dbReference>
<proteinExistence type="predicted"/>
<feature type="non-terminal residue" evidence="1">
    <location>
        <position position="1"/>
    </location>
</feature>
<organism evidence="1 2">
    <name type="scientific">Candidatus Iainarchaeum sp</name>
    <dbReference type="NCBI Taxonomy" id="3101447"/>
    <lineage>
        <taxon>Archaea</taxon>
        <taxon>Candidatus Iainarchaeota</taxon>
        <taxon>Candidatus Iainarchaeia</taxon>
        <taxon>Candidatus Iainarchaeales</taxon>
        <taxon>Candidatus Iainarchaeaceae</taxon>
        <taxon>Candidatus Iainarchaeum</taxon>
    </lineage>
</organism>
<sequence length="51" mass="5591">GKLKEYAETTIGLATSEALRKPNEGLNTKAFVSKAPTVSKSFFSQIKDLFK</sequence>
<accession>A0A8T5GEZ2</accession>
<evidence type="ECO:0000313" key="1">
    <source>
        <dbReference type="EMBL" id="MBT4870541.1"/>
    </source>
</evidence>
<name>A0A8T5GEZ2_9ARCH</name>
<protein>
    <submittedName>
        <fullName evidence="1">Uncharacterized protein</fullName>
    </submittedName>
</protein>
<reference evidence="1" key="1">
    <citation type="journal article" date="2021" name="ISME J.">
        <title>Mercury methylation by metabolically versatile and cosmopolitan marine bacteria.</title>
        <authorList>
            <person name="Lin H."/>
            <person name="Ascher D.B."/>
            <person name="Myung Y."/>
            <person name="Lamborg C.H."/>
            <person name="Hallam S.J."/>
            <person name="Gionfriddo C.M."/>
            <person name="Holt K.E."/>
            <person name="Moreau J.W."/>
        </authorList>
    </citation>
    <scope>NUCLEOTIDE SEQUENCE</scope>
    <source>
        <strain evidence="1">SI075_bin30</strain>
    </source>
</reference>
<dbReference type="Proteomes" id="UP000722459">
    <property type="component" value="Unassembled WGS sequence"/>
</dbReference>